<sequence length="68" mass="7864">MEMHPVHEKNKGFVANKLLDVLIQHTICTLYQVMMFMSDAAQDTLVDEITKQKNKIQEVRIKSNDSES</sequence>
<accession>A0A0F9HRF2</accession>
<protein>
    <submittedName>
        <fullName evidence="1">Uncharacterized protein</fullName>
    </submittedName>
</protein>
<proteinExistence type="predicted"/>
<dbReference type="EMBL" id="LAZR01016136">
    <property type="protein sequence ID" value="KKM05807.1"/>
    <property type="molecule type" value="Genomic_DNA"/>
</dbReference>
<comment type="caution">
    <text evidence="1">The sequence shown here is derived from an EMBL/GenBank/DDBJ whole genome shotgun (WGS) entry which is preliminary data.</text>
</comment>
<gene>
    <name evidence="1" type="ORF">LCGC14_1750310</name>
</gene>
<dbReference type="AlphaFoldDB" id="A0A0F9HRF2"/>
<organism evidence="1">
    <name type="scientific">marine sediment metagenome</name>
    <dbReference type="NCBI Taxonomy" id="412755"/>
    <lineage>
        <taxon>unclassified sequences</taxon>
        <taxon>metagenomes</taxon>
        <taxon>ecological metagenomes</taxon>
    </lineage>
</organism>
<evidence type="ECO:0000313" key="1">
    <source>
        <dbReference type="EMBL" id="KKM05807.1"/>
    </source>
</evidence>
<reference evidence="1" key="1">
    <citation type="journal article" date="2015" name="Nature">
        <title>Complex archaea that bridge the gap between prokaryotes and eukaryotes.</title>
        <authorList>
            <person name="Spang A."/>
            <person name="Saw J.H."/>
            <person name="Jorgensen S.L."/>
            <person name="Zaremba-Niedzwiedzka K."/>
            <person name="Martijn J."/>
            <person name="Lind A.E."/>
            <person name="van Eijk R."/>
            <person name="Schleper C."/>
            <person name="Guy L."/>
            <person name="Ettema T.J."/>
        </authorList>
    </citation>
    <scope>NUCLEOTIDE SEQUENCE</scope>
</reference>
<name>A0A0F9HRF2_9ZZZZ</name>